<comment type="caution">
    <text evidence="1">The sequence shown here is derived from an EMBL/GenBank/DDBJ whole genome shotgun (WGS) entry which is preliminary data.</text>
</comment>
<organism evidence="1 2">
    <name type="scientific">Achromobacter ruhlandii</name>
    <dbReference type="NCBI Taxonomy" id="72557"/>
    <lineage>
        <taxon>Bacteria</taxon>
        <taxon>Pseudomonadati</taxon>
        <taxon>Pseudomonadota</taxon>
        <taxon>Betaproteobacteria</taxon>
        <taxon>Burkholderiales</taxon>
        <taxon>Alcaligenaceae</taxon>
        <taxon>Achromobacter</taxon>
    </lineage>
</organism>
<gene>
    <name evidence="1" type="ORF">LMG7053_00271</name>
</gene>
<dbReference type="Proteomes" id="UP000494161">
    <property type="component" value="Unassembled WGS sequence"/>
</dbReference>
<keyword evidence="2" id="KW-1185">Reference proteome</keyword>
<name>A0ABM8LPE6_9BURK</name>
<sequence length="241" mass="25910">MAAFLDNQLDEAACVEVGERTRHVVQGQGAAVGLDPVVVGFRLAVAHGRHLRIGEHHGRHCGQVERRIAAGHVDRGTGAGRCRHIDELRLVGAVAGRVDVRVARAHALVDDDGTLRIDSDPRCVQREAARVRCPTGGNQQFVGAQFTVRGGQHEFTVHMGDLAGLRVLQHLDALGTESGCHRLADGRVFTEEQGIARQDRDLAAQPGKGLRQLQRHHRRADYGKAFGNGVARQGLGGSPVG</sequence>
<reference evidence="1 2" key="1">
    <citation type="submission" date="2020-04" db="EMBL/GenBank/DDBJ databases">
        <authorList>
            <person name="De Canck E."/>
        </authorList>
    </citation>
    <scope>NUCLEOTIDE SEQUENCE [LARGE SCALE GENOMIC DNA]</scope>
    <source>
        <strain evidence="1 2">LMG 7053</strain>
    </source>
</reference>
<dbReference type="EMBL" id="CADILJ010000001">
    <property type="protein sequence ID" value="CAB3939064.1"/>
    <property type="molecule type" value="Genomic_DNA"/>
</dbReference>
<accession>A0ABM8LPE6</accession>
<proteinExistence type="predicted"/>
<evidence type="ECO:0000313" key="1">
    <source>
        <dbReference type="EMBL" id="CAB3939064.1"/>
    </source>
</evidence>
<protein>
    <submittedName>
        <fullName evidence="1">Uncharacterized protein</fullName>
    </submittedName>
</protein>
<evidence type="ECO:0000313" key="2">
    <source>
        <dbReference type="Proteomes" id="UP000494161"/>
    </source>
</evidence>